<dbReference type="EMBL" id="FNBG01000017">
    <property type="protein sequence ID" value="SDF78993.1"/>
    <property type="molecule type" value="Genomic_DNA"/>
</dbReference>
<proteinExistence type="predicted"/>
<dbReference type="CDD" id="cd04302">
    <property type="entry name" value="HAD_5NT"/>
    <property type="match status" value="1"/>
</dbReference>
<dbReference type="Gene3D" id="3.40.50.1000">
    <property type="entry name" value="HAD superfamily/HAD-like"/>
    <property type="match status" value="1"/>
</dbReference>
<reference evidence="1 2" key="1">
    <citation type="submission" date="2016-10" db="EMBL/GenBank/DDBJ databases">
        <authorList>
            <person name="de Groot N.N."/>
        </authorList>
    </citation>
    <scope>NUCLEOTIDE SEQUENCE [LARGE SCALE GENOMIC DNA]</scope>
    <source>
        <strain evidence="1 2">DSM 28129</strain>
    </source>
</reference>
<name>A0A1G7NYD8_9BACL</name>
<dbReference type="STRING" id="670482.SAMN04488542_11744"/>
<dbReference type="GO" id="GO:0005829">
    <property type="term" value="C:cytosol"/>
    <property type="evidence" value="ECO:0007669"/>
    <property type="project" value="TreeGrafter"/>
</dbReference>
<evidence type="ECO:0000313" key="1">
    <source>
        <dbReference type="EMBL" id="SDF78993.1"/>
    </source>
</evidence>
<evidence type="ECO:0000313" key="2">
    <source>
        <dbReference type="Proteomes" id="UP000198972"/>
    </source>
</evidence>
<dbReference type="GO" id="GO:0004713">
    <property type="term" value="F:protein tyrosine kinase activity"/>
    <property type="evidence" value="ECO:0007669"/>
    <property type="project" value="TreeGrafter"/>
</dbReference>
<dbReference type="InterPro" id="IPR023198">
    <property type="entry name" value="PGP-like_dom2"/>
</dbReference>
<dbReference type="InterPro" id="IPR050155">
    <property type="entry name" value="HAD-like_hydrolase_sf"/>
</dbReference>
<sequence>MRTTLDRFYSHVLFDLDGTLTDPKLGITKSVQYALHKFGIEVNDLDQLNSFIGPPLMLSFRDLYGFTEGDANQAIRYYREYFQDQGMYENELYNGMIELLSLLKKQNRTLVVATSKPTVFTEQILSYFHMDSFFDVVCGSELDGTRSDKAEIIHYILEHQQIGNDAAVMIGDRKFDIIGANHQGVDAIAVGYGYGSKNELMESSPKYYVESVEELYALFI</sequence>
<dbReference type="Proteomes" id="UP000198972">
    <property type="component" value="Unassembled WGS sequence"/>
</dbReference>
<dbReference type="FunFam" id="3.40.50.1000:FF:000022">
    <property type="entry name" value="Phosphoglycolate phosphatase"/>
    <property type="match status" value="1"/>
</dbReference>
<dbReference type="RefSeq" id="WP_245742451.1">
    <property type="nucleotide sequence ID" value="NZ_FNBG01000017.1"/>
</dbReference>
<dbReference type="PANTHER" id="PTHR43434:SF20">
    <property type="entry name" value="5'-NUCLEOTIDASE"/>
    <property type="match status" value="1"/>
</dbReference>
<dbReference type="Pfam" id="PF13419">
    <property type="entry name" value="HAD_2"/>
    <property type="match status" value="1"/>
</dbReference>
<dbReference type="InterPro" id="IPR041492">
    <property type="entry name" value="HAD_2"/>
</dbReference>
<gene>
    <name evidence="1" type="ORF">SAMN04488542_11744</name>
</gene>
<dbReference type="InterPro" id="IPR036412">
    <property type="entry name" value="HAD-like_sf"/>
</dbReference>
<protein>
    <submittedName>
        <fullName evidence="1">Phosphoglycolate phosphatase</fullName>
    </submittedName>
</protein>
<dbReference type="Gene3D" id="1.10.150.240">
    <property type="entry name" value="Putative phosphatase, domain 2"/>
    <property type="match status" value="1"/>
</dbReference>
<accession>A0A1G7NYD8</accession>
<dbReference type="AlphaFoldDB" id="A0A1G7NYD8"/>
<organism evidence="1 2">
    <name type="scientific">Fontibacillus panacisegetis</name>
    <dbReference type="NCBI Taxonomy" id="670482"/>
    <lineage>
        <taxon>Bacteria</taxon>
        <taxon>Bacillati</taxon>
        <taxon>Bacillota</taxon>
        <taxon>Bacilli</taxon>
        <taxon>Bacillales</taxon>
        <taxon>Paenibacillaceae</taxon>
        <taxon>Fontibacillus</taxon>
    </lineage>
</organism>
<keyword evidence="2" id="KW-1185">Reference proteome</keyword>
<dbReference type="InterPro" id="IPR023214">
    <property type="entry name" value="HAD_sf"/>
</dbReference>
<dbReference type="SUPFAM" id="SSF56784">
    <property type="entry name" value="HAD-like"/>
    <property type="match status" value="1"/>
</dbReference>
<dbReference type="PANTHER" id="PTHR43434">
    <property type="entry name" value="PHOSPHOGLYCOLATE PHOSPHATASE"/>
    <property type="match status" value="1"/>
</dbReference>